<evidence type="ECO:0000256" key="4">
    <source>
        <dbReference type="PROSITE-ProRule" id="PRU00723"/>
    </source>
</evidence>
<feature type="domain" description="C3H1-type" evidence="6">
    <location>
        <begin position="44"/>
        <end position="71"/>
    </location>
</feature>
<feature type="compositionally biased region" description="Polar residues" evidence="5">
    <location>
        <begin position="82"/>
        <end position="96"/>
    </location>
</feature>
<dbReference type="EMBL" id="SNSC02000024">
    <property type="protein sequence ID" value="TID13915.1"/>
    <property type="molecule type" value="Genomic_DNA"/>
</dbReference>
<feature type="compositionally biased region" description="Polar residues" evidence="5">
    <location>
        <begin position="435"/>
        <end position="450"/>
    </location>
</feature>
<keyword evidence="1 4" id="KW-0479">Metal-binding</keyword>
<proteinExistence type="predicted"/>
<evidence type="ECO:0000313" key="7">
    <source>
        <dbReference type="EMBL" id="TID13915.1"/>
    </source>
</evidence>
<dbReference type="Gene3D" id="4.10.1000.10">
    <property type="entry name" value="Zinc finger, CCCH-type"/>
    <property type="match status" value="1"/>
</dbReference>
<feature type="compositionally biased region" description="Polar residues" evidence="5">
    <location>
        <begin position="488"/>
        <end position="509"/>
    </location>
</feature>
<feature type="compositionally biased region" description="Low complexity" evidence="5">
    <location>
        <begin position="101"/>
        <end position="111"/>
    </location>
</feature>
<dbReference type="Proteomes" id="UP000298493">
    <property type="component" value="Unassembled WGS sequence"/>
</dbReference>
<feature type="region of interest" description="Disordered" evidence="5">
    <location>
        <begin position="69"/>
        <end position="126"/>
    </location>
</feature>
<dbReference type="InterPro" id="IPR036855">
    <property type="entry name" value="Znf_CCCH_sf"/>
</dbReference>
<feature type="compositionally biased region" description="Basic and acidic residues" evidence="5">
    <location>
        <begin position="235"/>
        <end position="258"/>
    </location>
</feature>
<gene>
    <name evidence="7" type="ORF">E6O75_ATG07147</name>
</gene>
<feature type="compositionally biased region" description="Low complexity" evidence="5">
    <location>
        <begin position="312"/>
        <end position="332"/>
    </location>
</feature>
<dbReference type="GO" id="GO:0008270">
    <property type="term" value="F:zinc ion binding"/>
    <property type="evidence" value="ECO:0007669"/>
    <property type="project" value="UniProtKB-KW"/>
</dbReference>
<keyword evidence="3 4" id="KW-0862">Zinc</keyword>
<comment type="caution">
    <text evidence="7">The sequence shown here is derived from an EMBL/GenBank/DDBJ whole genome shotgun (WGS) entry which is preliminary data.</text>
</comment>
<feature type="compositionally biased region" description="Polar residues" evidence="5">
    <location>
        <begin position="276"/>
        <end position="287"/>
    </location>
</feature>
<dbReference type="PANTHER" id="PTHR21099">
    <property type="entry name" value="RAD201"/>
    <property type="match status" value="1"/>
</dbReference>
<reference evidence="7 8" key="1">
    <citation type="submission" date="2019-04" db="EMBL/GenBank/DDBJ databases">
        <title>High contiguity whole genome sequence and gene annotation resource for two Venturia nashicola isolates.</title>
        <authorList>
            <person name="Prokchorchik M."/>
            <person name="Won K."/>
            <person name="Lee Y."/>
            <person name="Choi E.D."/>
            <person name="Segonzac C."/>
            <person name="Sohn K.H."/>
        </authorList>
    </citation>
    <scope>NUCLEOTIDE SEQUENCE [LARGE SCALE GENOMIC DNA]</scope>
    <source>
        <strain evidence="7 8">PRI2</strain>
    </source>
</reference>
<dbReference type="GO" id="GO:0005634">
    <property type="term" value="C:nucleus"/>
    <property type="evidence" value="ECO:0007669"/>
    <property type="project" value="TreeGrafter"/>
</dbReference>
<feature type="compositionally biased region" description="Polar residues" evidence="5">
    <location>
        <begin position="562"/>
        <end position="573"/>
    </location>
</feature>
<dbReference type="SUPFAM" id="SSF90229">
    <property type="entry name" value="CCCH zinc finger"/>
    <property type="match status" value="1"/>
</dbReference>
<feature type="compositionally biased region" description="Polar residues" evidence="5">
    <location>
        <begin position="341"/>
        <end position="372"/>
    </location>
</feature>
<feature type="compositionally biased region" description="Low complexity" evidence="5">
    <location>
        <begin position="467"/>
        <end position="486"/>
    </location>
</feature>
<accession>A0A4Z1NEN3</accession>
<feature type="compositionally biased region" description="Polar residues" evidence="5">
    <location>
        <begin position="389"/>
        <end position="407"/>
    </location>
</feature>
<dbReference type="SMART" id="SM00356">
    <property type="entry name" value="ZnF_C3H1"/>
    <property type="match status" value="1"/>
</dbReference>
<feature type="region of interest" description="Disordered" evidence="5">
    <location>
        <begin position="235"/>
        <end position="624"/>
    </location>
</feature>
<sequence>MGIARDKAPNLSNGTSSRVGSSRLQFLRDCILPRYGLDIHLLIPIAMPICKFYQNGTCRNGDRCRFDHVKNDNGRNPPGQDRYNQQSRNPFTSNIHQPVPGGHNNQSQGHGQRPGRTPNYGNGPRAGRFFIDEGETRDDLINWRPEWRLSCYTGTGQGCTDSPKHLMGGELEQSPEEMRVRWCVARDNDTLPQYQDLEQAAFRESDLHVTAILNDLKGAIKFAVNGKREDKNRWEVVDEQNKQTPIRDRGVFARDARPRSRGVPGGGFGAPAAPSTFGQAPTPSPFGQPSAPKTFGPPSGPVAFGQTSAPTPFGQPSAAAAFGQSSAPAAFGQPSAPSPFGQPSSLGQPSPFGQPSVSAQSPGFGQPSQLGQPTAFGAPSTGFGAPSALGQNITPFGQPSLLGQTSAFGKPPNPAQNAFSANKPAFGNPIPFGQASATASPFGQTSSQLASGAIPFGQPSAPAQANPFGAPASSPSPFGQPSAPQQNPSPFGQPHQQASAFGQPAQPQVTPFGQPSQPSQPPAQSAFGQPAQLPSTFGHPTSSLRQLSAPATSYNQPPPPTNSFAETSPQQAFNGIGASRPTTSSLNTTQPPARSSGPVSVATQDSSAPPQPEDPPEEMFEGNKAAFEEAYRWVREHGNFKDGIMPEIAPMHYWVGWGADEMKFKN</sequence>
<evidence type="ECO:0000256" key="1">
    <source>
        <dbReference type="ARBA" id="ARBA00022723"/>
    </source>
</evidence>
<dbReference type="PANTHER" id="PTHR21099:SF2">
    <property type="entry name" value="SI:CH211-113E8.11"/>
    <property type="match status" value="1"/>
</dbReference>
<feature type="compositionally biased region" description="Polar residues" evidence="5">
    <location>
        <begin position="580"/>
        <end position="608"/>
    </location>
</feature>
<protein>
    <submittedName>
        <fullName evidence="7">Nucleoporin</fullName>
    </submittedName>
</protein>
<dbReference type="AlphaFoldDB" id="A0A4Z1NEN3"/>
<keyword evidence="8" id="KW-1185">Reference proteome</keyword>
<feature type="compositionally biased region" description="Low complexity" evidence="5">
    <location>
        <begin position="511"/>
        <end position="532"/>
    </location>
</feature>
<name>A0A4Z1NEN3_9PEZI</name>
<evidence type="ECO:0000256" key="2">
    <source>
        <dbReference type="ARBA" id="ARBA00022771"/>
    </source>
</evidence>
<keyword evidence="2 4" id="KW-0863">Zinc-finger</keyword>
<feature type="zinc finger region" description="C3H1-type" evidence="4">
    <location>
        <begin position="44"/>
        <end position="71"/>
    </location>
</feature>
<evidence type="ECO:0000313" key="8">
    <source>
        <dbReference type="Proteomes" id="UP000298493"/>
    </source>
</evidence>
<feature type="compositionally biased region" description="Polar residues" evidence="5">
    <location>
        <begin position="533"/>
        <end position="555"/>
    </location>
</feature>
<dbReference type="InterPro" id="IPR000571">
    <property type="entry name" value="Znf_CCCH"/>
</dbReference>
<evidence type="ECO:0000256" key="5">
    <source>
        <dbReference type="SAM" id="MobiDB-lite"/>
    </source>
</evidence>
<dbReference type="Pfam" id="PF00642">
    <property type="entry name" value="zf-CCCH"/>
    <property type="match status" value="1"/>
</dbReference>
<dbReference type="STRING" id="86259.A0A4Z1NEN3"/>
<evidence type="ECO:0000256" key="3">
    <source>
        <dbReference type="ARBA" id="ARBA00022833"/>
    </source>
</evidence>
<evidence type="ECO:0000259" key="6">
    <source>
        <dbReference type="PROSITE" id="PS50103"/>
    </source>
</evidence>
<organism evidence="7 8">
    <name type="scientific">Venturia nashicola</name>
    <dbReference type="NCBI Taxonomy" id="86259"/>
    <lineage>
        <taxon>Eukaryota</taxon>
        <taxon>Fungi</taxon>
        <taxon>Dikarya</taxon>
        <taxon>Ascomycota</taxon>
        <taxon>Pezizomycotina</taxon>
        <taxon>Dothideomycetes</taxon>
        <taxon>Pleosporomycetidae</taxon>
        <taxon>Venturiales</taxon>
        <taxon>Venturiaceae</taxon>
        <taxon>Venturia</taxon>
    </lineage>
</organism>
<dbReference type="PROSITE" id="PS50103">
    <property type="entry name" value="ZF_C3H1"/>
    <property type="match status" value="1"/>
</dbReference>